<keyword evidence="18 20" id="KW-0604">Photosystem II</keyword>
<dbReference type="GO" id="GO:0046872">
    <property type="term" value="F:metal ion binding"/>
    <property type="evidence" value="ECO:0007669"/>
    <property type="project" value="UniProtKB-KW"/>
</dbReference>
<protein>
    <recommendedName>
        <fullName evidence="20">Chlorophyll a-b binding protein, chloroplastic</fullName>
    </recommendedName>
</protein>
<keyword evidence="14" id="KW-1133">Transmembrane helix</keyword>
<dbReference type="InterPro" id="IPR022796">
    <property type="entry name" value="Chloroa_b-bind"/>
</dbReference>
<evidence type="ECO:0000256" key="5">
    <source>
        <dbReference type="ARBA" id="ARBA00022494"/>
    </source>
</evidence>
<evidence type="ECO:0000256" key="1">
    <source>
        <dbReference type="ARBA" id="ARBA00003803"/>
    </source>
</evidence>
<feature type="binding site" evidence="19">
    <location>
        <position position="695"/>
    </location>
    <ligand>
        <name>chlorophyll a</name>
        <dbReference type="ChEBI" id="CHEBI:58416"/>
        <label>1</label>
    </ligand>
</feature>
<gene>
    <name evidence="23" type="ORF">CB5_LOCUS2529</name>
</gene>
<feature type="binding site" description="axial binding residue" evidence="19">
    <location>
        <position position="612"/>
    </location>
    <ligand>
        <name>chlorophyll b</name>
        <dbReference type="ChEBI" id="CHEBI:61721"/>
        <label>1</label>
    </ligand>
    <ligandPart>
        <name>Mg</name>
        <dbReference type="ChEBI" id="CHEBI:25107"/>
    </ligandPart>
</feature>
<keyword evidence="13" id="KW-0809">Transit peptide</keyword>
<dbReference type="InterPro" id="IPR001810">
    <property type="entry name" value="F-box_dom"/>
</dbReference>
<dbReference type="GO" id="GO:0009535">
    <property type="term" value="C:chloroplast thylakoid membrane"/>
    <property type="evidence" value="ECO:0007669"/>
    <property type="project" value="UniProtKB-SubCell"/>
</dbReference>
<dbReference type="PROSITE" id="PS50181">
    <property type="entry name" value="FBOX"/>
    <property type="match status" value="1"/>
</dbReference>
<keyword evidence="10" id="KW-0479">Metal-binding</keyword>
<feature type="binding site" evidence="19">
    <location>
        <position position="586"/>
    </location>
    <ligand>
        <name>chlorophyll a</name>
        <dbReference type="ChEBI" id="CHEBI:58416"/>
        <label>1</label>
    </ligand>
</feature>
<dbReference type="EMBL" id="LR862139">
    <property type="protein sequence ID" value="CAD1819318.1"/>
    <property type="molecule type" value="Genomic_DNA"/>
</dbReference>
<evidence type="ECO:0000256" key="2">
    <source>
        <dbReference type="ARBA" id="ARBA00004454"/>
    </source>
</evidence>
<evidence type="ECO:0000256" key="18">
    <source>
        <dbReference type="ARBA" id="ARBA00023276"/>
    </source>
</evidence>
<keyword evidence="12" id="KW-0460">Magnesium</keyword>
<feature type="binding site" evidence="19">
    <location>
        <position position="537"/>
    </location>
    <ligand>
        <name>chlorophyll a</name>
        <dbReference type="ChEBI" id="CHEBI:58416"/>
        <label>1</label>
    </ligand>
</feature>
<evidence type="ECO:0000256" key="20">
    <source>
        <dbReference type="RuleBase" id="RU363080"/>
    </source>
</evidence>
<evidence type="ECO:0000256" key="4">
    <source>
        <dbReference type="ARBA" id="ARBA00011769"/>
    </source>
</evidence>
<dbReference type="FunFam" id="1.10.3460.10:FF:000001">
    <property type="entry name" value="Chlorophyll a-b binding protein, chloroplastic"/>
    <property type="match status" value="1"/>
</dbReference>
<feature type="binding site" evidence="19">
    <location>
        <position position="524"/>
    </location>
    <ligand>
        <name>chlorophyll a</name>
        <dbReference type="ChEBI" id="CHEBI:58416"/>
        <label>1</label>
    </ligand>
</feature>
<evidence type="ECO:0000256" key="13">
    <source>
        <dbReference type="ARBA" id="ARBA00022946"/>
    </source>
</evidence>
<comment type="subcellular location">
    <subcellularLocation>
        <location evidence="2">Plastid</location>
        <location evidence="2">Chloroplast thylakoid membrane</location>
        <topology evidence="2">Multi-pass membrane protein</topology>
    </subcellularLocation>
</comment>
<feature type="binding site" description="axial binding residue" evidence="19">
    <location>
        <position position="496"/>
    </location>
    <ligand>
        <name>chlorophyll b</name>
        <dbReference type="ChEBI" id="CHEBI:61721"/>
        <label>1</label>
    </ligand>
    <ligandPart>
        <name>Mg</name>
        <dbReference type="ChEBI" id="CHEBI:25107"/>
    </ligandPart>
</feature>
<dbReference type="GO" id="GO:0009522">
    <property type="term" value="C:photosystem I"/>
    <property type="evidence" value="ECO:0007669"/>
    <property type="project" value="UniProtKB-KW"/>
</dbReference>
<feature type="binding site" description="axial binding residue" evidence="19">
    <location>
        <position position="596"/>
    </location>
    <ligand>
        <name>chlorophyll b</name>
        <dbReference type="ChEBI" id="CHEBI:61721"/>
        <label>1</label>
    </ligand>
    <ligandPart>
        <name>Mg</name>
        <dbReference type="ChEBI" id="CHEBI:25107"/>
    </ligandPart>
</feature>
<feature type="domain" description="F-box" evidence="22">
    <location>
        <begin position="15"/>
        <end position="51"/>
    </location>
</feature>
<keyword evidence="9" id="KW-0812">Transmembrane</keyword>
<evidence type="ECO:0000256" key="6">
    <source>
        <dbReference type="ARBA" id="ARBA00022528"/>
    </source>
</evidence>
<evidence type="ECO:0000256" key="19">
    <source>
        <dbReference type="PIRSR" id="PIRSR601344-1"/>
    </source>
</evidence>
<feature type="binding site" description="axial binding residue" evidence="19">
    <location>
        <position position="542"/>
    </location>
    <ligand>
        <name>chlorophyll b</name>
        <dbReference type="ChEBI" id="CHEBI:61721"/>
        <label>1</label>
    </ligand>
    <ligandPart>
        <name>Mg</name>
        <dbReference type="ChEBI" id="CHEBI:25107"/>
    </ligandPart>
</feature>
<evidence type="ECO:0000256" key="15">
    <source>
        <dbReference type="ARBA" id="ARBA00022991"/>
    </source>
</evidence>
<dbReference type="Gene3D" id="1.20.1280.50">
    <property type="match status" value="1"/>
</dbReference>
<feature type="binding site" evidence="19">
    <location>
        <position position="686"/>
    </location>
    <ligand>
        <name>chlorophyll a</name>
        <dbReference type="ChEBI" id="CHEBI:58416"/>
        <label>1</label>
    </ligand>
</feature>
<feature type="binding site" evidence="19">
    <location>
        <position position="659"/>
    </location>
    <ligand>
        <name>chlorophyll a</name>
        <dbReference type="ChEBI" id="CHEBI:58416"/>
        <label>1</label>
    </ligand>
</feature>
<feature type="binding site" description="axial binding residue" evidence="19">
    <location>
        <position position="702"/>
    </location>
    <ligand>
        <name>chlorophyll b</name>
        <dbReference type="ChEBI" id="CHEBI:61721"/>
        <label>1</label>
    </ligand>
    <ligandPart>
        <name>Mg</name>
        <dbReference type="ChEBI" id="CHEBI:25107"/>
    </ligandPart>
</feature>
<feature type="binding site" description="axial binding residue" evidence="19">
    <location>
        <position position="604"/>
    </location>
    <ligand>
        <name>chlorophyll b</name>
        <dbReference type="ChEBI" id="CHEBI:61721"/>
        <label>1</label>
    </ligand>
    <ligandPart>
        <name>Mg</name>
        <dbReference type="ChEBI" id="CHEBI:25107"/>
    </ligandPart>
</feature>
<feature type="binding site" evidence="19">
    <location>
        <position position="657"/>
    </location>
    <ligand>
        <name>chlorophyll a</name>
        <dbReference type="ChEBI" id="CHEBI:58416"/>
        <label>1</label>
    </ligand>
</feature>
<feature type="binding site" evidence="19">
    <location>
        <position position="653"/>
    </location>
    <ligand>
        <name>chlorophyll a</name>
        <dbReference type="ChEBI" id="CHEBI:58416"/>
        <label>1</label>
    </ligand>
</feature>
<feature type="binding site" description="axial binding residue" evidence="19">
    <location>
        <position position="592"/>
    </location>
    <ligand>
        <name>chlorophyll b</name>
        <dbReference type="ChEBI" id="CHEBI:61721"/>
        <label>1</label>
    </ligand>
    <ligandPart>
        <name>Mg</name>
        <dbReference type="ChEBI" id="CHEBI:25107"/>
    </ligandPart>
</feature>
<keyword evidence="8 20" id="KW-0934">Plastid</keyword>
<keyword evidence="17" id="KW-0472">Membrane</keyword>
<dbReference type="InterPro" id="IPR036047">
    <property type="entry name" value="F-box-like_dom_sf"/>
</dbReference>
<feature type="binding site" evidence="19">
    <location>
        <position position="518"/>
    </location>
    <ligand>
        <name>chlorophyll a</name>
        <dbReference type="ChEBI" id="CHEBI:58416"/>
        <label>1</label>
    </ligand>
</feature>
<keyword evidence="16 20" id="KW-0793">Thylakoid</keyword>
<feature type="compositionally biased region" description="Polar residues" evidence="21">
    <location>
        <begin position="428"/>
        <end position="438"/>
    </location>
</feature>
<evidence type="ECO:0000256" key="3">
    <source>
        <dbReference type="ARBA" id="ARBA00007259"/>
    </source>
</evidence>
<feature type="binding site" evidence="19">
    <location>
        <position position="576"/>
    </location>
    <ligand>
        <name>chlorophyll a</name>
        <dbReference type="ChEBI" id="CHEBI:58416"/>
        <label>1</label>
    </ligand>
</feature>
<accession>A0A6V7NLB0</accession>
<feature type="binding site" evidence="19">
    <location>
        <position position="540"/>
    </location>
    <ligand>
        <name>chlorophyll a</name>
        <dbReference type="ChEBI" id="CHEBI:58416"/>
        <label>1</label>
    </ligand>
</feature>
<feature type="binding site" evidence="19">
    <location>
        <position position="654"/>
    </location>
    <ligand>
        <name>chlorophyll a</name>
        <dbReference type="ChEBI" id="CHEBI:58416"/>
        <label>1</label>
    </ligand>
</feature>
<feature type="region of interest" description="Disordered" evidence="21">
    <location>
        <begin position="424"/>
        <end position="462"/>
    </location>
</feature>
<evidence type="ECO:0000256" key="7">
    <source>
        <dbReference type="ARBA" id="ARBA00022531"/>
    </source>
</evidence>
<keyword evidence="11 20" id="KW-0603">Photosystem I</keyword>
<evidence type="ECO:0000256" key="21">
    <source>
        <dbReference type="SAM" id="MobiDB-lite"/>
    </source>
</evidence>
<comment type="function">
    <text evidence="1 20">The light-harvesting complex (LHC) functions as a light receptor, it captures and delivers excitation energy to photosystems with which it is closely associated.</text>
</comment>
<keyword evidence="6 20" id="KW-0150">Chloroplast</keyword>
<evidence type="ECO:0000256" key="16">
    <source>
        <dbReference type="ARBA" id="ARBA00023078"/>
    </source>
</evidence>
<dbReference type="Gene3D" id="3.80.10.10">
    <property type="entry name" value="Ribonuclease Inhibitor"/>
    <property type="match status" value="1"/>
</dbReference>
<evidence type="ECO:0000256" key="8">
    <source>
        <dbReference type="ARBA" id="ARBA00022640"/>
    </source>
</evidence>
<evidence type="ECO:0000256" key="10">
    <source>
        <dbReference type="ARBA" id="ARBA00022723"/>
    </source>
</evidence>
<proteinExistence type="inferred from homology"/>
<keyword evidence="5 19" id="KW-0148">Chlorophyll</keyword>
<evidence type="ECO:0000256" key="12">
    <source>
        <dbReference type="ARBA" id="ARBA00022842"/>
    </source>
</evidence>
<keyword evidence="15 20" id="KW-0157">Chromophore</keyword>
<dbReference type="SUPFAM" id="SSF81383">
    <property type="entry name" value="F-box domain"/>
    <property type="match status" value="1"/>
</dbReference>
<dbReference type="GO" id="GO:0016168">
    <property type="term" value="F:chlorophyll binding"/>
    <property type="evidence" value="ECO:0007669"/>
    <property type="project" value="UniProtKB-KW"/>
</dbReference>
<dbReference type="Gene3D" id="1.10.3460.10">
    <property type="entry name" value="Chlorophyll a/b binding protein domain"/>
    <property type="match status" value="1"/>
</dbReference>
<dbReference type="PANTHER" id="PTHR21649">
    <property type="entry name" value="CHLOROPHYLL A/B BINDING PROTEIN"/>
    <property type="match status" value="1"/>
</dbReference>
<dbReference type="GO" id="GO:0009523">
    <property type="term" value="C:photosystem II"/>
    <property type="evidence" value="ECO:0007669"/>
    <property type="project" value="UniProtKB-KW"/>
</dbReference>
<evidence type="ECO:0000256" key="17">
    <source>
        <dbReference type="ARBA" id="ARBA00023136"/>
    </source>
</evidence>
<keyword evidence="7 20" id="KW-0602">Photosynthesis</keyword>
<dbReference type="Pfam" id="PF00646">
    <property type="entry name" value="F-box"/>
    <property type="match status" value="1"/>
</dbReference>
<dbReference type="InterPro" id="IPR001344">
    <property type="entry name" value="Chloro_AB-bd_pln"/>
</dbReference>
<dbReference type="InterPro" id="IPR032675">
    <property type="entry name" value="LRR_dom_sf"/>
</dbReference>
<dbReference type="GO" id="GO:0009765">
    <property type="term" value="P:photosynthesis, light harvesting"/>
    <property type="evidence" value="ECO:0007669"/>
    <property type="project" value="InterPro"/>
</dbReference>
<name>A0A6V7NLB0_ANACO</name>
<comment type="subunit">
    <text evidence="4">The LHC complex consists of chlorophyll a-b binding proteins.</text>
</comment>
<dbReference type="SUPFAM" id="SSF103511">
    <property type="entry name" value="Chlorophyll a-b binding protein"/>
    <property type="match status" value="1"/>
</dbReference>
<organism evidence="23">
    <name type="scientific">Ananas comosus var. bracteatus</name>
    <name type="common">red pineapple</name>
    <dbReference type="NCBI Taxonomy" id="296719"/>
    <lineage>
        <taxon>Eukaryota</taxon>
        <taxon>Viridiplantae</taxon>
        <taxon>Streptophyta</taxon>
        <taxon>Embryophyta</taxon>
        <taxon>Tracheophyta</taxon>
        <taxon>Spermatophyta</taxon>
        <taxon>Magnoliopsida</taxon>
        <taxon>Liliopsida</taxon>
        <taxon>Poales</taxon>
        <taxon>Bromeliaceae</taxon>
        <taxon>Bromelioideae</taxon>
        <taxon>Ananas</taxon>
    </lineage>
</organism>
<sequence>MEKKKVAKETTERRPAVLQQLPDHVLQQIMLHLDVKTAVRVSSAARGWRHLWLDSQRSHIHLNIRDFHGDWGRLFDVVDRMLRHRGTDTNTQPESAITELHLSFTGQRAAPATAVDRSADPQKLLRLSISGRTPSWPPFSRRFVDSEPLRWAFTFLKRFRFLKELTLHAMHFPDEACIEQPGSASFLVGNFPSLEVLRLEGCSCYLEIPIAHPRLKQLYIHGLASAFSLRLGIDAPQLDKLDVEIETMAFLRISAPALREFRWLGGYSRDIEMQQLNSITEVEIALPDNVGGGRNSSMLPIFLEMTPGATSLKLCSISIHVFYLKPDLDEFLPAFRLSEAFRDSSKALQGNCLCPLPHKFEYPPTFTPQSSREVLDCRASHIRIVTINGSLHGSAAKKFMNYKEKDHHHNFANHLHELKIPHLRRRAQQASKPRSPETNGVDDNGRSLLPRHHRRQPLPFLGQSRAANTIKDVVSMGNGKFTMGNELWYGPDRVKYLGPFSAQTPSYLTGEFPGDYGWDTAGLSADPEAFARNRALEVIHGRWAMLGALGCITPEVLEKWVRVDFKEPVWFKAGAQIFSEGGLDYLGNPNLVHAQSILAVLGFQVVLMGLVEGYRINGLPGVGEGNDLYPGGQYFDPLGLADDPATFAELKVKEIKNGRLAMFSMFGFFVQAIVTGKGPLENLLDHLENPVANNAWVYATKFAPGS</sequence>
<evidence type="ECO:0000313" key="23">
    <source>
        <dbReference type="EMBL" id="CAD1819318.1"/>
    </source>
</evidence>
<comment type="similarity">
    <text evidence="3 20">Belongs to the light-harvesting chlorophyll a/b-binding (LHC) protein family.</text>
</comment>
<evidence type="ECO:0000256" key="9">
    <source>
        <dbReference type="ARBA" id="ARBA00022692"/>
    </source>
</evidence>
<dbReference type="Pfam" id="PF00504">
    <property type="entry name" value="Chloroa_b-bind"/>
    <property type="match status" value="1"/>
</dbReference>
<reference evidence="23" key="1">
    <citation type="submission" date="2020-07" db="EMBL/GenBank/DDBJ databases">
        <authorList>
            <person name="Lin J."/>
        </authorList>
    </citation>
    <scope>NUCLEOTIDE SEQUENCE</scope>
</reference>
<feature type="binding site" evidence="19">
    <location>
        <position position="671"/>
    </location>
    <ligand>
        <name>chlorophyll a</name>
        <dbReference type="ChEBI" id="CHEBI:58416"/>
        <label>1</label>
    </ligand>
</feature>
<evidence type="ECO:0000256" key="14">
    <source>
        <dbReference type="ARBA" id="ARBA00022989"/>
    </source>
</evidence>
<dbReference type="AlphaFoldDB" id="A0A6V7NLB0"/>
<evidence type="ECO:0000256" key="11">
    <source>
        <dbReference type="ARBA" id="ARBA00022836"/>
    </source>
</evidence>
<evidence type="ECO:0000259" key="22">
    <source>
        <dbReference type="PROSITE" id="PS50181"/>
    </source>
</evidence>